<protein>
    <submittedName>
        <fullName evidence="3">Uncharacterized protein</fullName>
    </submittedName>
</protein>
<proteinExistence type="predicted"/>
<dbReference type="PANTHER" id="PTHR23082">
    <property type="entry name" value="TRANSCRIPTION INITIATION FACTOR IIIC TFIIIC , POLYPEPTIDE 3-RELATED"/>
    <property type="match status" value="1"/>
</dbReference>
<accession>A0AAD5CS76</accession>
<name>A0AAD5CS76_AMBAR</name>
<reference evidence="3" key="1">
    <citation type="submission" date="2022-06" db="EMBL/GenBank/DDBJ databases">
        <title>Uncovering the hologenomic basis of an extraordinary plant invasion.</title>
        <authorList>
            <person name="Bieker V.C."/>
            <person name="Martin M.D."/>
            <person name="Gilbert T."/>
            <person name="Hodgins K."/>
            <person name="Battlay P."/>
            <person name="Petersen B."/>
            <person name="Wilson J."/>
        </authorList>
    </citation>
    <scope>NUCLEOTIDE SEQUENCE</scope>
    <source>
        <strain evidence="3">AA19_3_7</strain>
        <tissue evidence="3">Leaf</tissue>
    </source>
</reference>
<comment type="caution">
    <text evidence="3">The sequence shown here is derived from an EMBL/GenBank/DDBJ whole genome shotgun (WGS) entry which is preliminary data.</text>
</comment>
<gene>
    <name evidence="3" type="ORF">M8C21_005537</name>
</gene>
<dbReference type="InterPro" id="IPR011990">
    <property type="entry name" value="TPR-like_helical_dom_sf"/>
</dbReference>
<feature type="compositionally biased region" description="Basic and acidic residues" evidence="2">
    <location>
        <begin position="45"/>
        <end position="54"/>
    </location>
</feature>
<dbReference type="GO" id="GO:0006383">
    <property type="term" value="P:transcription by RNA polymerase III"/>
    <property type="evidence" value="ECO:0007669"/>
    <property type="project" value="InterPro"/>
</dbReference>
<dbReference type="Proteomes" id="UP001206925">
    <property type="component" value="Unassembled WGS sequence"/>
</dbReference>
<organism evidence="3 4">
    <name type="scientific">Ambrosia artemisiifolia</name>
    <name type="common">Common ragweed</name>
    <dbReference type="NCBI Taxonomy" id="4212"/>
    <lineage>
        <taxon>Eukaryota</taxon>
        <taxon>Viridiplantae</taxon>
        <taxon>Streptophyta</taxon>
        <taxon>Embryophyta</taxon>
        <taxon>Tracheophyta</taxon>
        <taxon>Spermatophyta</taxon>
        <taxon>Magnoliopsida</taxon>
        <taxon>eudicotyledons</taxon>
        <taxon>Gunneridae</taxon>
        <taxon>Pentapetalae</taxon>
        <taxon>asterids</taxon>
        <taxon>campanulids</taxon>
        <taxon>Asterales</taxon>
        <taxon>Asteraceae</taxon>
        <taxon>Asteroideae</taxon>
        <taxon>Heliantheae alliance</taxon>
        <taxon>Heliantheae</taxon>
        <taxon>Ambrosia</taxon>
    </lineage>
</organism>
<evidence type="ECO:0000256" key="2">
    <source>
        <dbReference type="SAM" id="MobiDB-lite"/>
    </source>
</evidence>
<dbReference type="InterPro" id="IPR039340">
    <property type="entry name" value="Tfc4/TFIIIC-102/Sfc4"/>
</dbReference>
<dbReference type="GO" id="GO:0000127">
    <property type="term" value="C:transcription factor TFIIIC complex"/>
    <property type="evidence" value="ECO:0007669"/>
    <property type="project" value="TreeGrafter"/>
</dbReference>
<feature type="region of interest" description="Disordered" evidence="2">
    <location>
        <begin position="1"/>
        <end position="74"/>
    </location>
</feature>
<dbReference type="SUPFAM" id="SSF48452">
    <property type="entry name" value="TPR-like"/>
    <property type="match status" value="1"/>
</dbReference>
<dbReference type="PROSITE" id="PS50005">
    <property type="entry name" value="TPR"/>
    <property type="match status" value="2"/>
</dbReference>
<dbReference type="Pfam" id="PF14559">
    <property type="entry name" value="TPR_19"/>
    <property type="match status" value="2"/>
</dbReference>
<feature type="compositionally biased region" description="Basic residues" evidence="2">
    <location>
        <begin position="55"/>
        <end position="68"/>
    </location>
</feature>
<sequence>MDENETRDDGMDMDKLHSNQKEAIEGEINPMTITEVVTNGVHPNPHSEHMELRRESKKIKKKSKRKGSNKNTSPEIMHKLGEATLYYANKRYEEAIPLLKEIILTSPNLADPYHTLGLIYDAMGDKKRALGFYMLAVHLTPNDASLWKLLVNWSLEQGNGAQARYCLDRAIKADPEDMGLRYHRASLFVELGEHQKAAESYEQIWKLRPKNLEALKTAAKLYKKCGQHERGINILEDYLKKTPEDTDEGVAHLLASFLMSENAHEK</sequence>
<dbReference type="Gene3D" id="1.25.40.10">
    <property type="entry name" value="Tetratricopeptide repeat domain"/>
    <property type="match status" value="1"/>
</dbReference>
<dbReference type="SMART" id="SM00028">
    <property type="entry name" value="TPR"/>
    <property type="match status" value="5"/>
</dbReference>
<keyword evidence="1" id="KW-0802">TPR repeat</keyword>
<feature type="compositionally biased region" description="Basic and acidic residues" evidence="2">
    <location>
        <begin position="7"/>
        <end position="24"/>
    </location>
</feature>
<evidence type="ECO:0000313" key="3">
    <source>
        <dbReference type="EMBL" id="KAI7745909.1"/>
    </source>
</evidence>
<feature type="repeat" description="TPR" evidence="1">
    <location>
        <begin position="178"/>
        <end position="211"/>
    </location>
</feature>
<dbReference type="EMBL" id="JAMZMK010007092">
    <property type="protein sequence ID" value="KAI7745909.1"/>
    <property type="molecule type" value="Genomic_DNA"/>
</dbReference>
<evidence type="ECO:0000313" key="4">
    <source>
        <dbReference type="Proteomes" id="UP001206925"/>
    </source>
</evidence>
<dbReference type="InterPro" id="IPR019734">
    <property type="entry name" value="TPR_rpt"/>
</dbReference>
<dbReference type="AlphaFoldDB" id="A0AAD5CS76"/>
<dbReference type="PANTHER" id="PTHR23082:SF0">
    <property type="entry name" value="GENERAL TRANSCRIPTION FACTOR 3C POLYPEPTIDE 3"/>
    <property type="match status" value="1"/>
</dbReference>
<feature type="repeat" description="TPR" evidence="1">
    <location>
        <begin position="110"/>
        <end position="143"/>
    </location>
</feature>
<evidence type="ECO:0000256" key="1">
    <source>
        <dbReference type="PROSITE-ProRule" id="PRU00339"/>
    </source>
</evidence>
<keyword evidence="4" id="KW-1185">Reference proteome</keyword>